<organism evidence="2 3">
    <name type="scientific">Turnix velox</name>
    <name type="common">Little buttonquail</name>
    <dbReference type="NCBI Taxonomy" id="2529409"/>
    <lineage>
        <taxon>Eukaryota</taxon>
        <taxon>Metazoa</taxon>
        <taxon>Chordata</taxon>
        <taxon>Craniata</taxon>
        <taxon>Vertebrata</taxon>
        <taxon>Euteleostomi</taxon>
        <taxon>Archelosauria</taxon>
        <taxon>Archosauria</taxon>
        <taxon>Dinosauria</taxon>
        <taxon>Saurischia</taxon>
        <taxon>Theropoda</taxon>
        <taxon>Coelurosauria</taxon>
        <taxon>Aves</taxon>
        <taxon>Neognathae</taxon>
        <taxon>Neoaves</taxon>
        <taxon>Charadriiformes</taxon>
        <taxon>Turnicidae</taxon>
        <taxon>Turnix</taxon>
    </lineage>
</organism>
<feature type="non-terminal residue" evidence="2">
    <location>
        <position position="88"/>
    </location>
</feature>
<keyword evidence="3" id="KW-1185">Reference proteome</keyword>
<sequence>ASGFTMESRKHEGTKMGLRCTSDLHFAVILLKAGGTLALMLYALLWEVGNLVDLPDKRIGFYNFCLWNEIAGELQCLEFKHLQEMGIS</sequence>
<name>A0A7L3M2I2_9CHAR</name>
<feature type="transmembrane region" description="Helical" evidence="1">
    <location>
        <begin position="24"/>
        <end position="45"/>
    </location>
</feature>
<dbReference type="Proteomes" id="UP000582182">
    <property type="component" value="Unassembled WGS sequence"/>
</dbReference>
<evidence type="ECO:0000313" key="3">
    <source>
        <dbReference type="Proteomes" id="UP000582182"/>
    </source>
</evidence>
<proteinExistence type="predicted"/>
<evidence type="ECO:0000256" key="1">
    <source>
        <dbReference type="SAM" id="Phobius"/>
    </source>
</evidence>
<keyword evidence="1" id="KW-1133">Transmembrane helix</keyword>
<dbReference type="PANTHER" id="PTHR16103">
    <property type="entry name" value="TRANSMEMBRANE PROTEIN 140"/>
    <property type="match status" value="1"/>
</dbReference>
<accession>A0A7L3M2I2</accession>
<gene>
    <name evidence="2" type="primary">Tmem140</name>
    <name evidence="2" type="ORF">TURVEL_R03926</name>
</gene>
<keyword evidence="1" id="KW-0472">Membrane</keyword>
<protein>
    <submittedName>
        <fullName evidence="2">TM140 protein</fullName>
    </submittedName>
</protein>
<evidence type="ECO:0000313" key="2">
    <source>
        <dbReference type="EMBL" id="NXU60061.1"/>
    </source>
</evidence>
<keyword evidence="1" id="KW-0812">Transmembrane</keyword>
<dbReference type="AlphaFoldDB" id="A0A7L3M2I2"/>
<feature type="non-terminal residue" evidence="2">
    <location>
        <position position="1"/>
    </location>
</feature>
<dbReference type="PANTHER" id="PTHR16103:SF0">
    <property type="entry name" value="TRANSMEMBRANE PROTEIN 140"/>
    <property type="match status" value="1"/>
</dbReference>
<dbReference type="EMBL" id="VZTY01065820">
    <property type="protein sequence ID" value="NXU60061.1"/>
    <property type="molecule type" value="Genomic_DNA"/>
</dbReference>
<dbReference type="InterPro" id="IPR028038">
    <property type="entry name" value="TM140"/>
</dbReference>
<dbReference type="OrthoDB" id="9898473at2759"/>
<dbReference type="Pfam" id="PF14985">
    <property type="entry name" value="TM140"/>
    <property type="match status" value="1"/>
</dbReference>
<reference evidence="2 3" key="1">
    <citation type="submission" date="2019-09" db="EMBL/GenBank/DDBJ databases">
        <title>Bird 10,000 Genomes (B10K) Project - Family phase.</title>
        <authorList>
            <person name="Zhang G."/>
        </authorList>
    </citation>
    <scope>NUCLEOTIDE SEQUENCE [LARGE SCALE GENOMIC DNA]</scope>
    <source>
        <strain evidence="2">B10K-DU-029-46</strain>
    </source>
</reference>
<comment type="caution">
    <text evidence="2">The sequence shown here is derived from an EMBL/GenBank/DDBJ whole genome shotgun (WGS) entry which is preliminary data.</text>
</comment>